<evidence type="ECO:0000313" key="3">
    <source>
        <dbReference type="Proteomes" id="UP001314170"/>
    </source>
</evidence>
<feature type="compositionally biased region" description="Polar residues" evidence="1">
    <location>
        <begin position="1"/>
        <end position="30"/>
    </location>
</feature>
<evidence type="ECO:0000256" key="1">
    <source>
        <dbReference type="SAM" id="MobiDB-lite"/>
    </source>
</evidence>
<gene>
    <name evidence="2" type="ORF">DCAF_LOCUS2414</name>
</gene>
<feature type="region of interest" description="Disordered" evidence="1">
    <location>
        <begin position="1"/>
        <end position="77"/>
    </location>
</feature>
<sequence>PSPHANNHSFHSTGPISLSHRSTHTVSTTPPHAGSPYAGRVAPAHALAYRKRLAPTSSMPMPAPTPTKHASTPTACH</sequence>
<dbReference type="EMBL" id="CAWUPB010000628">
    <property type="protein sequence ID" value="CAK7324748.1"/>
    <property type="molecule type" value="Genomic_DNA"/>
</dbReference>
<feature type="compositionally biased region" description="Polar residues" evidence="1">
    <location>
        <begin position="68"/>
        <end position="77"/>
    </location>
</feature>
<keyword evidence="3" id="KW-1185">Reference proteome</keyword>
<proteinExistence type="predicted"/>
<evidence type="ECO:0000313" key="2">
    <source>
        <dbReference type="EMBL" id="CAK7324748.1"/>
    </source>
</evidence>
<feature type="non-terminal residue" evidence="2">
    <location>
        <position position="77"/>
    </location>
</feature>
<protein>
    <submittedName>
        <fullName evidence="2">Uncharacterized protein</fullName>
    </submittedName>
</protein>
<dbReference type="Proteomes" id="UP001314170">
    <property type="component" value="Unassembled WGS sequence"/>
</dbReference>
<comment type="caution">
    <text evidence="2">The sequence shown here is derived from an EMBL/GenBank/DDBJ whole genome shotgun (WGS) entry which is preliminary data.</text>
</comment>
<dbReference type="AlphaFoldDB" id="A0AAV1QT11"/>
<name>A0AAV1QT11_9ROSI</name>
<feature type="non-terminal residue" evidence="2">
    <location>
        <position position="1"/>
    </location>
</feature>
<reference evidence="2 3" key="1">
    <citation type="submission" date="2024-01" db="EMBL/GenBank/DDBJ databases">
        <authorList>
            <person name="Waweru B."/>
        </authorList>
    </citation>
    <scope>NUCLEOTIDE SEQUENCE [LARGE SCALE GENOMIC DNA]</scope>
</reference>
<organism evidence="2 3">
    <name type="scientific">Dovyalis caffra</name>
    <dbReference type="NCBI Taxonomy" id="77055"/>
    <lineage>
        <taxon>Eukaryota</taxon>
        <taxon>Viridiplantae</taxon>
        <taxon>Streptophyta</taxon>
        <taxon>Embryophyta</taxon>
        <taxon>Tracheophyta</taxon>
        <taxon>Spermatophyta</taxon>
        <taxon>Magnoliopsida</taxon>
        <taxon>eudicotyledons</taxon>
        <taxon>Gunneridae</taxon>
        <taxon>Pentapetalae</taxon>
        <taxon>rosids</taxon>
        <taxon>fabids</taxon>
        <taxon>Malpighiales</taxon>
        <taxon>Salicaceae</taxon>
        <taxon>Flacourtieae</taxon>
        <taxon>Dovyalis</taxon>
    </lineage>
</organism>
<accession>A0AAV1QT11</accession>